<protein>
    <recommendedName>
        <fullName evidence="4">Actin-like ATPase domain-containing protein</fullName>
    </recommendedName>
</protein>
<proteinExistence type="predicted"/>
<evidence type="ECO:0000256" key="1">
    <source>
        <dbReference type="SAM" id="MobiDB-lite"/>
    </source>
</evidence>
<dbReference type="EMBL" id="JBAWTH010000229">
    <property type="protein sequence ID" value="KAL2272535.1"/>
    <property type="molecule type" value="Genomic_DNA"/>
</dbReference>
<keyword evidence="3" id="KW-1185">Reference proteome</keyword>
<evidence type="ECO:0008006" key="4">
    <source>
        <dbReference type="Google" id="ProtNLM"/>
    </source>
</evidence>
<name>A0ABR4DR59_9PEZI</name>
<dbReference type="Proteomes" id="UP001600888">
    <property type="component" value="Unassembled WGS sequence"/>
</dbReference>
<gene>
    <name evidence="2" type="ORF">FJTKL_06330</name>
</gene>
<organism evidence="2 3">
    <name type="scientific">Diaporthe vaccinii</name>
    <dbReference type="NCBI Taxonomy" id="105482"/>
    <lineage>
        <taxon>Eukaryota</taxon>
        <taxon>Fungi</taxon>
        <taxon>Dikarya</taxon>
        <taxon>Ascomycota</taxon>
        <taxon>Pezizomycotina</taxon>
        <taxon>Sordariomycetes</taxon>
        <taxon>Sordariomycetidae</taxon>
        <taxon>Diaporthales</taxon>
        <taxon>Diaporthaceae</taxon>
        <taxon>Diaporthe</taxon>
        <taxon>Diaporthe eres species complex</taxon>
    </lineage>
</organism>
<evidence type="ECO:0000313" key="2">
    <source>
        <dbReference type="EMBL" id="KAL2272535.1"/>
    </source>
</evidence>
<accession>A0ABR4DR59</accession>
<sequence>MSSNASPMEATVDHAIRDPTEDQALRDPTEPPEFDGVLGHDFGSLYSKLALCFHNSTNNAQVSRVPFTGDIKDPDYPEGHSEYEFVAGAALDGTGELVEGQRATHQDQCIPLKTMLVYLALSQSRTINHCYQVVNLLPWGPVLLDAIRDAKLIRPEMIKRALTRHFQRLRRMALLQAGSNRVRIRTIVVTYPNYVFENEGSKDFDRFLDTYLSILLPVWGPDVKFRVTSEGQAVALYVCVPFFDTVRGTIRQQIKALFEGLDKTSYINLMIVDQGSSSMNIQSVCIWFDEDGNMRHHLSFIRSGQVAGQSCLLCSGEGSNPESGAYGGSHNANESVRDIVTKSLNKGREKRIFDFPRGSLAEYLNDFDRKKKQRRFNYLDYVNEGKELSLHSDNGNQLRIDLTPRQIEKVFGKAFDTGLRIVKHEIKRTIKGARSDNNAYLFTGGSHLSTGLRAQVTDLMESYSNQTQAKGMKTNYKFLGNSDPNWASAVSIGAGLGVLTMPRLSTLLSGFTVGLHKIERRPSPSSTKTRWIGQSSASVLFSQGLGRPPHNDHTLSKHLASSNRVRFSLVCDPLYHADRGPGEQLSS</sequence>
<reference evidence="2 3" key="1">
    <citation type="submission" date="2024-03" db="EMBL/GenBank/DDBJ databases">
        <title>A high-quality draft genome sequence of Diaporthe vaccinii, a causative agent of upright dieback and viscid rot disease in cranberry plants.</title>
        <authorList>
            <person name="Sarrasin M."/>
            <person name="Lang B.F."/>
            <person name="Burger G."/>
        </authorList>
    </citation>
    <scope>NUCLEOTIDE SEQUENCE [LARGE SCALE GENOMIC DNA]</scope>
    <source>
        <strain evidence="2 3">IS7</strain>
    </source>
</reference>
<feature type="region of interest" description="Disordered" evidence="1">
    <location>
        <begin position="1"/>
        <end position="36"/>
    </location>
</feature>
<feature type="compositionally biased region" description="Basic and acidic residues" evidence="1">
    <location>
        <begin position="11"/>
        <end position="29"/>
    </location>
</feature>
<comment type="caution">
    <text evidence="2">The sequence shown here is derived from an EMBL/GenBank/DDBJ whole genome shotgun (WGS) entry which is preliminary data.</text>
</comment>
<evidence type="ECO:0000313" key="3">
    <source>
        <dbReference type="Proteomes" id="UP001600888"/>
    </source>
</evidence>